<evidence type="ECO:0008006" key="4">
    <source>
        <dbReference type="Google" id="ProtNLM"/>
    </source>
</evidence>
<comment type="caution">
    <text evidence="2">The sequence shown here is derived from an EMBL/GenBank/DDBJ whole genome shotgun (WGS) entry which is preliminary data.</text>
</comment>
<evidence type="ECO:0000313" key="3">
    <source>
        <dbReference type="Proteomes" id="UP000285112"/>
    </source>
</evidence>
<dbReference type="InterPro" id="IPR029046">
    <property type="entry name" value="LolA/LolB/LppX"/>
</dbReference>
<proteinExistence type="predicted"/>
<dbReference type="OrthoDB" id="3427828at2"/>
<feature type="chain" id="PRO_5039377895" description="LppX_LprAFG lipoprotein" evidence="1">
    <location>
        <begin position="19"/>
        <end position="264"/>
    </location>
</feature>
<dbReference type="Proteomes" id="UP000285112">
    <property type="component" value="Unassembled WGS sequence"/>
</dbReference>
<dbReference type="PROSITE" id="PS51257">
    <property type="entry name" value="PROKAR_LIPOPROTEIN"/>
    <property type="match status" value="1"/>
</dbReference>
<keyword evidence="3" id="KW-1185">Reference proteome</keyword>
<dbReference type="EMBL" id="QZFV01000098">
    <property type="protein sequence ID" value="RJQ83135.1"/>
    <property type="molecule type" value="Genomic_DNA"/>
</dbReference>
<feature type="signal peptide" evidence="1">
    <location>
        <begin position="1"/>
        <end position="18"/>
    </location>
</feature>
<organism evidence="2 3">
    <name type="scientific">Amycolatopsis panacis</name>
    <dbReference type="NCBI Taxonomy" id="2340917"/>
    <lineage>
        <taxon>Bacteria</taxon>
        <taxon>Bacillati</taxon>
        <taxon>Actinomycetota</taxon>
        <taxon>Actinomycetes</taxon>
        <taxon>Pseudonocardiales</taxon>
        <taxon>Pseudonocardiaceae</taxon>
        <taxon>Amycolatopsis</taxon>
    </lineage>
</organism>
<dbReference type="RefSeq" id="WP_120025061.1">
    <property type="nucleotide sequence ID" value="NZ_QZFV01000098.1"/>
</dbReference>
<dbReference type="SUPFAM" id="SSF89392">
    <property type="entry name" value="Prokaryotic lipoproteins and lipoprotein localization factors"/>
    <property type="match status" value="1"/>
</dbReference>
<keyword evidence="1" id="KW-0732">Signal</keyword>
<evidence type="ECO:0000256" key="1">
    <source>
        <dbReference type="SAM" id="SignalP"/>
    </source>
</evidence>
<dbReference type="AlphaFoldDB" id="A0A419I0K7"/>
<protein>
    <recommendedName>
        <fullName evidence="4">LppX_LprAFG lipoprotein</fullName>
    </recommendedName>
</protein>
<name>A0A419I0K7_9PSEU</name>
<evidence type="ECO:0000313" key="2">
    <source>
        <dbReference type="EMBL" id="RJQ83135.1"/>
    </source>
</evidence>
<dbReference type="Gene3D" id="2.50.20.20">
    <property type="match status" value="1"/>
</dbReference>
<gene>
    <name evidence="2" type="ORF">D5S19_21040</name>
</gene>
<reference evidence="2 3" key="1">
    <citation type="submission" date="2018-09" db="EMBL/GenBank/DDBJ databases">
        <title>YIM PH 21725 draft genome.</title>
        <authorList>
            <person name="Miao C."/>
        </authorList>
    </citation>
    <scope>NUCLEOTIDE SEQUENCE [LARGE SCALE GENOMIC DNA]</scope>
    <source>
        <strain evidence="3">YIM PH21725</strain>
    </source>
</reference>
<sequence length="264" mass="27135">MRRTAVAGAVVVLAAALAGCSDDEPQRFADARTLADAATAATLAGRSAEFTTDVAAGTFVSHGTGQARFDPSGTALKMTTDYVGEPLELRLVNRALYAKVPAGARDQVTGGKPWVQVSPDGNDPLSQVLGGSLTQLAEQNDPGRTLAQVRTAGTLTTSEQARLGDAPVEHYRLTVDLAKLGSELPAGLPADAMAQLGGHGATVPLDLWLDPQHRPVQLVLDLSPVLQATGETGDARITARYSGWGSPVTVDPPPAAEVGTLAGG</sequence>
<accession>A0A419I0K7</accession>